<keyword evidence="1" id="KW-0472">Membrane</keyword>
<name>A0AAD5R9U8_PARTN</name>
<sequence length="70" mass="7853">MTPLFFVPVYIIVSFAKTICIVAAMGLLHGLVIIPVCLFTLRSIQQRTVNRTVENEEKETMLHVNGSTTF</sequence>
<evidence type="ECO:0000313" key="3">
    <source>
        <dbReference type="Proteomes" id="UP001196413"/>
    </source>
</evidence>
<evidence type="ECO:0000256" key="1">
    <source>
        <dbReference type="SAM" id="Phobius"/>
    </source>
</evidence>
<protein>
    <submittedName>
        <fullName evidence="2">Uncharacterized protein</fullName>
    </submittedName>
</protein>
<dbReference type="Proteomes" id="UP001196413">
    <property type="component" value="Unassembled WGS sequence"/>
</dbReference>
<evidence type="ECO:0000313" key="2">
    <source>
        <dbReference type="EMBL" id="KAJ1372418.1"/>
    </source>
</evidence>
<feature type="transmembrane region" description="Helical" evidence="1">
    <location>
        <begin position="12"/>
        <end position="41"/>
    </location>
</feature>
<keyword evidence="3" id="KW-1185">Reference proteome</keyword>
<dbReference type="EMBL" id="JAHQIW010007140">
    <property type="protein sequence ID" value="KAJ1372418.1"/>
    <property type="molecule type" value="Genomic_DNA"/>
</dbReference>
<organism evidence="2 3">
    <name type="scientific">Parelaphostrongylus tenuis</name>
    <name type="common">Meningeal worm</name>
    <dbReference type="NCBI Taxonomy" id="148309"/>
    <lineage>
        <taxon>Eukaryota</taxon>
        <taxon>Metazoa</taxon>
        <taxon>Ecdysozoa</taxon>
        <taxon>Nematoda</taxon>
        <taxon>Chromadorea</taxon>
        <taxon>Rhabditida</taxon>
        <taxon>Rhabditina</taxon>
        <taxon>Rhabditomorpha</taxon>
        <taxon>Strongyloidea</taxon>
        <taxon>Metastrongylidae</taxon>
        <taxon>Parelaphostrongylus</taxon>
    </lineage>
</organism>
<keyword evidence="1" id="KW-0812">Transmembrane</keyword>
<proteinExistence type="predicted"/>
<gene>
    <name evidence="2" type="ORF">KIN20_034581</name>
</gene>
<dbReference type="AlphaFoldDB" id="A0AAD5R9U8"/>
<reference evidence="2" key="1">
    <citation type="submission" date="2021-06" db="EMBL/GenBank/DDBJ databases">
        <title>Parelaphostrongylus tenuis whole genome reference sequence.</title>
        <authorList>
            <person name="Garwood T.J."/>
            <person name="Larsen P.A."/>
            <person name="Fountain-Jones N.M."/>
            <person name="Garbe J.R."/>
            <person name="Macchietto M.G."/>
            <person name="Kania S.A."/>
            <person name="Gerhold R.W."/>
            <person name="Richards J.E."/>
            <person name="Wolf T.M."/>
        </authorList>
    </citation>
    <scope>NUCLEOTIDE SEQUENCE</scope>
    <source>
        <strain evidence="2">MNPRO001-30</strain>
        <tissue evidence="2">Meninges</tissue>
    </source>
</reference>
<keyword evidence="1" id="KW-1133">Transmembrane helix</keyword>
<accession>A0AAD5R9U8</accession>
<comment type="caution">
    <text evidence="2">The sequence shown here is derived from an EMBL/GenBank/DDBJ whole genome shotgun (WGS) entry which is preliminary data.</text>
</comment>